<organism evidence="1">
    <name type="scientific">Proteinivorax tanatarense</name>
    <dbReference type="NCBI Taxonomy" id="1260629"/>
    <lineage>
        <taxon>Bacteria</taxon>
        <taxon>Bacillati</taxon>
        <taxon>Bacillota</taxon>
        <taxon>Clostridia</taxon>
        <taxon>Eubacteriales</taxon>
        <taxon>Proteinivoracaceae</taxon>
        <taxon>Proteinivorax</taxon>
    </lineage>
</organism>
<name>A0AAU7VI35_9FIRM</name>
<dbReference type="Gene3D" id="1.20.58.180">
    <property type="entry name" value="Class II aaRS and biotin synthetases, domain 2"/>
    <property type="match status" value="1"/>
</dbReference>
<dbReference type="EC" id="6.1.1.14" evidence="1"/>
<reference evidence="1" key="2">
    <citation type="submission" date="2024-06" db="EMBL/GenBank/DDBJ databases">
        <authorList>
            <person name="Petrova K.O."/>
            <person name="Toshchakov S.V."/>
            <person name="Boltjanskaja Y.V."/>
            <person name="Kevbrin V."/>
        </authorList>
    </citation>
    <scope>NUCLEOTIDE SEQUENCE</scope>
    <source>
        <strain evidence="1">Z-910T</strain>
    </source>
</reference>
<evidence type="ECO:0000313" key="1">
    <source>
        <dbReference type="EMBL" id="XBX73717.1"/>
    </source>
</evidence>
<keyword evidence="1" id="KW-0436">Ligase</keyword>
<dbReference type="Gene3D" id="3.30.930.10">
    <property type="entry name" value="Bira Bifunctional Protein, Domain 2"/>
    <property type="match status" value="1"/>
</dbReference>
<dbReference type="Pfam" id="PF02091">
    <property type="entry name" value="tRNA-synt_2e"/>
    <property type="match status" value="2"/>
</dbReference>
<dbReference type="GO" id="GO:0005524">
    <property type="term" value="F:ATP binding"/>
    <property type="evidence" value="ECO:0007669"/>
    <property type="project" value="InterPro"/>
</dbReference>
<dbReference type="AlphaFoldDB" id="A0AAU7VI35"/>
<protein>
    <submittedName>
        <fullName evidence="1">Glycine--tRNA ligase subunit alpha</fullName>
        <ecNumber evidence="1">6.1.1.14</ecNumber>
    </submittedName>
</protein>
<dbReference type="RefSeq" id="WP_350342479.1">
    <property type="nucleotide sequence ID" value="NZ_CP158367.1"/>
</dbReference>
<dbReference type="InterPro" id="IPR002310">
    <property type="entry name" value="Gly-tRNA_ligase_asu"/>
</dbReference>
<sequence>MMFPQKLENFFCNRGFEKQLQYNEERTSYLLHPYLFFNSDSKKYPSVYYFDWLINRRELKYGPQNHDLIARESFTAITNFLNFKSSPCTFYKQALLTMDTINDGNNISFVPTDLSQSAIGIQGYGWEVTLDGRYIGEIVIVEKLAGKQVKEKAVFHFDLTAICVVKKNKSIQIDQELPMYLHNHSSKDVLYDLFDIYMSEATYALRNQLNYTAFNFLVKSILVYEFLVIRGTLSITEKIGYNKKFTELLQTCIQE</sequence>
<dbReference type="GO" id="GO:0006426">
    <property type="term" value="P:glycyl-tRNA aminoacylation"/>
    <property type="evidence" value="ECO:0007669"/>
    <property type="project" value="InterPro"/>
</dbReference>
<dbReference type="GO" id="GO:0016740">
    <property type="term" value="F:transferase activity"/>
    <property type="evidence" value="ECO:0007669"/>
    <property type="project" value="UniProtKB-ARBA"/>
</dbReference>
<accession>A0AAU7VI35</accession>
<proteinExistence type="predicted"/>
<dbReference type="GO" id="GO:0004820">
    <property type="term" value="F:glycine-tRNA ligase activity"/>
    <property type="evidence" value="ECO:0007669"/>
    <property type="project" value="UniProtKB-EC"/>
</dbReference>
<dbReference type="GO" id="GO:0005737">
    <property type="term" value="C:cytoplasm"/>
    <property type="evidence" value="ECO:0007669"/>
    <property type="project" value="InterPro"/>
</dbReference>
<dbReference type="InterPro" id="IPR045864">
    <property type="entry name" value="aa-tRNA-synth_II/BPL/LPL"/>
</dbReference>
<reference evidence="1" key="1">
    <citation type="journal article" date="2013" name="Extremophiles">
        <title>Proteinivorax tanatarense gen. nov., sp. nov., an anaerobic, haloalkaliphilic, proteolytic bacterium isolated from a decaying algal bloom, and proposal of Proteinivoraceae fam. nov.</title>
        <authorList>
            <person name="Kevbrin V."/>
            <person name="Boltyanskaya Y."/>
            <person name="Zhilina T."/>
            <person name="Kolganova T."/>
            <person name="Lavrentjeva E."/>
            <person name="Kuznetsov B."/>
        </authorList>
    </citation>
    <scope>NUCLEOTIDE SEQUENCE</scope>
    <source>
        <strain evidence="1">Z-910T</strain>
    </source>
</reference>
<dbReference type="EMBL" id="CP158367">
    <property type="protein sequence ID" value="XBX73717.1"/>
    <property type="molecule type" value="Genomic_DNA"/>
</dbReference>
<dbReference type="SUPFAM" id="SSF55681">
    <property type="entry name" value="Class II aaRS and biotin synthetases"/>
    <property type="match status" value="1"/>
</dbReference>
<gene>
    <name evidence="1" type="ORF">PRVXT_001718</name>
</gene>
<dbReference type="GO" id="GO:0140096">
    <property type="term" value="F:catalytic activity, acting on a protein"/>
    <property type="evidence" value="ECO:0007669"/>
    <property type="project" value="UniProtKB-ARBA"/>
</dbReference>